<evidence type="ECO:0000313" key="3">
    <source>
        <dbReference type="Proteomes" id="UP000295626"/>
    </source>
</evidence>
<dbReference type="InterPro" id="IPR019606">
    <property type="entry name" value="GerMN"/>
</dbReference>
<sequence length="198" mass="20850">MTGTGTPRPGRRPRRAGHRWAVLAAALALLAGCGVSAEDRPRVIEPPGGPHPMVTTPPAEPTGQLTETLCFVRDERLVRVDRRVPSPSTPDTQIRYLVEGPTAGDRDAGLATALTGASRITGVRITGREALVDVADGLAGTGRTDEMLAFGQVVCTLTARPDVDLVSFLHDSRRLGVPRADGSLSTGPLTVSDYPVAR</sequence>
<keyword evidence="3" id="KW-1185">Reference proteome</keyword>
<dbReference type="SMART" id="SM00909">
    <property type="entry name" value="Germane"/>
    <property type="match status" value="1"/>
</dbReference>
<accession>A0ABY2DI80</accession>
<comment type="caution">
    <text evidence="2">The sequence shown here is derived from an EMBL/GenBank/DDBJ whole genome shotgun (WGS) entry which is preliminary data.</text>
</comment>
<gene>
    <name evidence="2" type="ORF">E1091_07615</name>
</gene>
<evidence type="ECO:0000313" key="2">
    <source>
        <dbReference type="EMBL" id="TDB98586.1"/>
    </source>
</evidence>
<protein>
    <recommendedName>
        <fullName evidence="1">GerMN domain-containing protein</fullName>
    </recommendedName>
</protein>
<name>A0ABY2DI80_9ACTN</name>
<feature type="domain" description="GerMN" evidence="1">
    <location>
        <begin position="90"/>
        <end position="179"/>
    </location>
</feature>
<reference evidence="2 3" key="1">
    <citation type="submission" date="2019-02" db="EMBL/GenBank/DDBJ databases">
        <title>Draft genome sequences of novel Actinobacteria.</title>
        <authorList>
            <person name="Sahin N."/>
            <person name="Ay H."/>
            <person name="Saygin H."/>
        </authorList>
    </citation>
    <scope>NUCLEOTIDE SEQUENCE [LARGE SCALE GENOMIC DNA]</scope>
    <source>
        <strain evidence="2 3">JCM 30529</strain>
    </source>
</reference>
<dbReference type="EMBL" id="SMKE01000196">
    <property type="protein sequence ID" value="TDB98586.1"/>
    <property type="molecule type" value="Genomic_DNA"/>
</dbReference>
<organism evidence="2 3">
    <name type="scientific">Micromonospora fluostatini</name>
    <dbReference type="NCBI Taxonomy" id="1629071"/>
    <lineage>
        <taxon>Bacteria</taxon>
        <taxon>Bacillati</taxon>
        <taxon>Actinomycetota</taxon>
        <taxon>Actinomycetes</taxon>
        <taxon>Micromonosporales</taxon>
        <taxon>Micromonosporaceae</taxon>
        <taxon>Micromonospora</taxon>
    </lineage>
</organism>
<proteinExistence type="predicted"/>
<dbReference type="Proteomes" id="UP000295626">
    <property type="component" value="Unassembled WGS sequence"/>
</dbReference>
<dbReference type="Pfam" id="PF10646">
    <property type="entry name" value="Germane"/>
    <property type="match status" value="1"/>
</dbReference>
<evidence type="ECO:0000259" key="1">
    <source>
        <dbReference type="SMART" id="SM00909"/>
    </source>
</evidence>